<dbReference type="Proteomes" id="UP000585579">
    <property type="component" value="Unassembled WGS sequence"/>
</dbReference>
<dbReference type="OrthoDB" id="372545at2157"/>
<evidence type="ECO:0000313" key="1">
    <source>
        <dbReference type="EMBL" id="NLK32172.1"/>
    </source>
</evidence>
<dbReference type="AlphaFoldDB" id="A0A7K4AU31"/>
<gene>
    <name evidence="1" type="ORF">GX302_04855</name>
</gene>
<accession>A0A7K4AU31</accession>
<organism evidence="1 2">
    <name type="scientific">Methanosarcina flavescens</name>
    <dbReference type="NCBI Taxonomy" id="1715806"/>
    <lineage>
        <taxon>Archaea</taxon>
        <taxon>Methanobacteriati</taxon>
        <taxon>Methanobacteriota</taxon>
        <taxon>Stenosarchaea group</taxon>
        <taxon>Methanomicrobia</taxon>
        <taxon>Methanosarcinales</taxon>
        <taxon>Methanosarcinaceae</taxon>
        <taxon>Methanosarcina</taxon>
    </lineage>
</organism>
<evidence type="ECO:0000313" key="2">
    <source>
        <dbReference type="Proteomes" id="UP000585579"/>
    </source>
</evidence>
<comment type="caution">
    <text evidence="1">The sequence shown here is derived from an EMBL/GenBank/DDBJ whole genome shotgun (WGS) entry which is preliminary data.</text>
</comment>
<dbReference type="EMBL" id="JAAYQL010000026">
    <property type="protein sequence ID" value="NLK32172.1"/>
    <property type="molecule type" value="Genomic_DNA"/>
</dbReference>
<reference evidence="1 2" key="1">
    <citation type="journal article" date="2020" name="Biotechnol. Biofuels">
        <title>New insights from the biogas microbiome by comprehensive genome-resolved metagenomics of nearly 1600 species originating from multiple anaerobic digesters.</title>
        <authorList>
            <person name="Campanaro S."/>
            <person name="Treu L."/>
            <person name="Rodriguez-R L.M."/>
            <person name="Kovalovszki A."/>
            <person name="Ziels R.M."/>
            <person name="Maus I."/>
            <person name="Zhu X."/>
            <person name="Kougias P.G."/>
            <person name="Basile A."/>
            <person name="Luo G."/>
            <person name="Schluter A."/>
            <person name="Konstantinidis K.T."/>
            <person name="Angelidaki I."/>
        </authorList>
    </citation>
    <scope>NUCLEOTIDE SEQUENCE [LARGE SCALE GENOMIC DNA]</scope>
    <source>
        <strain evidence="1">AS22ysBPME_46</strain>
    </source>
</reference>
<dbReference type="RefSeq" id="WP_167829514.1">
    <property type="nucleotide sequence ID" value="NZ_CP032683.1"/>
</dbReference>
<dbReference type="GeneID" id="53686954"/>
<protein>
    <submittedName>
        <fullName evidence="1">Uncharacterized protein</fullName>
    </submittedName>
</protein>
<proteinExistence type="predicted"/>
<sequence length="45" mass="5426">MGKNCKKEDEDTGTFEEKELEGWMKDNQYDWYSATRIESLPEKHK</sequence>
<name>A0A7K4AU31_9EURY</name>